<reference evidence="2" key="1">
    <citation type="journal article" date="2019" name="Int. J. Syst. Evol. Microbiol.">
        <title>The Global Catalogue of Microorganisms (GCM) 10K type strain sequencing project: providing services to taxonomists for standard genome sequencing and annotation.</title>
        <authorList>
            <consortium name="The Broad Institute Genomics Platform"/>
            <consortium name="The Broad Institute Genome Sequencing Center for Infectious Disease"/>
            <person name="Wu L."/>
            <person name="Ma J."/>
        </authorList>
    </citation>
    <scope>NUCLEOTIDE SEQUENCE [LARGE SCALE GENOMIC DNA]</scope>
    <source>
        <strain evidence="2">JCM 16544</strain>
    </source>
</reference>
<evidence type="ECO:0000313" key="2">
    <source>
        <dbReference type="Proteomes" id="UP001501697"/>
    </source>
</evidence>
<protein>
    <recommendedName>
        <fullName evidence="3">Glycosyltransferase</fullName>
    </recommendedName>
</protein>
<comment type="caution">
    <text evidence="1">The sequence shown here is derived from an EMBL/GenBank/DDBJ whole genome shotgun (WGS) entry which is preliminary data.</text>
</comment>
<sequence length="399" mass="43432">MTAATVARDVVFTFSYETYADAVARGMMRPPDRILQTLMSSDEVGGLLVANPFRSLPGVAARRLSGRRAAALPPTPQQRLVTPVRLRRADPVGVPAIVRSYRRYDRWLRESASELGLVSPAVVTANPLVAAYCPFAWASAVTYFARDDWLSYAGRREYWPAYAAAYDQISEAEIGVAAVSAQIIERIRPRGPHVVVPNAIDPAEWAGPTPPAPTWLERIPQPRAIYVGTIDDRVDVEGLAVLASARPDLHIVLLGPAPEIGYVAALGAHPNVHVHPGVGRAEVVAALRNCQLSLLAHRRTDLTEAMSPLKVYEYLAAGLPVVSVDLPPVHGISERVLFVESTADTARRVDEALALGSASESERTAFLAENSWEARHRAVVDLVLRPPVLHRSEEFAHVV</sequence>
<dbReference type="Proteomes" id="UP001501697">
    <property type="component" value="Unassembled WGS sequence"/>
</dbReference>
<proteinExistence type="predicted"/>
<accession>A0ABP7AJD1</accession>
<evidence type="ECO:0008006" key="3">
    <source>
        <dbReference type="Google" id="ProtNLM"/>
    </source>
</evidence>
<organism evidence="1 2">
    <name type="scientific">Microbacterium awajiense</name>
    <dbReference type="NCBI Taxonomy" id="415214"/>
    <lineage>
        <taxon>Bacteria</taxon>
        <taxon>Bacillati</taxon>
        <taxon>Actinomycetota</taxon>
        <taxon>Actinomycetes</taxon>
        <taxon>Micrococcales</taxon>
        <taxon>Microbacteriaceae</taxon>
        <taxon>Microbacterium</taxon>
    </lineage>
</organism>
<evidence type="ECO:0000313" key="1">
    <source>
        <dbReference type="EMBL" id="GAA3633422.1"/>
    </source>
</evidence>
<dbReference type="Pfam" id="PF13692">
    <property type="entry name" value="Glyco_trans_1_4"/>
    <property type="match status" value="1"/>
</dbReference>
<gene>
    <name evidence="1" type="ORF">GCM10022200_15670</name>
</gene>
<dbReference type="RefSeq" id="WP_344737435.1">
    <property type="nucleotide sequence ID" value="NZ_BAAAYU010000005.1"/>
</dbReference>
<dbReference type="Gene3D" id="3.40.50.2000">
    <property type="entry name" value="Glycogen Phosphorylase B"/>
    <property type="match status" value="1"/>
</dbReference>
<name>A0ABP7AJD1_9MICO</name>
<keyword evidence="2" id="KW-1185">Reference proteome</keyword>
<dbReference type="EMBL" id="BAAAYU010000005">
    <property type="protein sequence ID" value="GAA3633422.1"/>
    <property type="molecule type" value="Genomic_DNA"/>
</dbReference>
<dbReference type="SUPFAM" id="SSF53756">
    <property type="entry name" value="UDP-Glycosyltransferase/glycogen phosphorylase"/>
    <property type="match status" value="1"/>
</dbReference>